<reference evidence="11" key="1">
    <citation type="journal article" date="2020" name="Stud. Mycol.">
        <title>101 Dothideomycetes genomes: a test case for predicting lifestyles and emergence of pathogens.</title>
        <authorList>
            <person name="Haridas S."/>
            <person name="Albert R."/>
            <person name="Binder M."/>
            <person name="Bloem J."/>
            <person name="Labutti K."/>
            <person name="Salamov A."/>
            <person name="Andreopoulos B."/>
            <person name="Baker S."/>
            <person name="Barry K."/>
            <person name="Bills G."/>
            <person name="Bluhm B."/>
            <person name="Cannon C."/>
            <person name="Castanera R."/>
            <person name="Culley D."/>
            <person name="Daum C."/>
            <person name="Ezra D."/>
            <person name="Gonzalez J."/>
            <person name="Henrissat B."/>
            <person name="Kuo A."/>
            <person name="Liang C."/>
            <person name="Lipzen A."/>
            <person name="Lutzoni F."/>
            <person name="Magnuson J."/>
            <person name="Mondo S."/>
            <person name="Nolan M."/>
            <person name="Ohm R."/>
            <person name="Pangilinan J."/>
            <person name="Park H.-J."/>
            <person name="Ramirez L."/>
            <person name="Alfaro M."/>
            <person name="Sun H."/>
            <person name="Tritt A."/>
            <person name="Yoshinaga Y."/>
            <person name="Zwiers L.-H."/>
            <person name="Turgeon B."/>
            <person name="Goodwin S."/>
            <person name="Spatafora J."/>
            <person name="Crous P."/>
            <person name="Grigoriev I."/>
        </authorList>
    </citation>
    <scope>NUCLEOTIDE SEQUENCE</scope>
    <source>
        <strain evidence="11">CBS 175.79</strain>
    </source>
</reference>
<comment type="function">
    <text evidence="1">Component of the EKC/KEOPS complex that is required for the formation of a threonylcarbamoyl group on adenosine at position 37 (t(6)A37) in tRNAs that read codons beginning with adenine. The complex is probably involved in the transfer of the threonylcarbamoyl moiety of threonylcarbamoyl-AMP (TC-AMP) to the N6 group of A37. BUD32 has ATPase activity in the context of the EKC/KEOPS complex and likely plays a supporting role to the catalytic subunit KAE1. The EKC/KEOPS complex also promotes both telomere uncapping and telomere elongation. The complex is required for efficient recruitment of transcriptional coactivators.</text>
</comment>
<keyword evidence="12" id="KW-1185">Reference proteome</keyword>
<dbReference type="GeneID" id="54288107"/>
<dbReference type="InterPro" id="IPR000719">
    <property type="entry name" value="Prot_kinase_dom"/>
</dbReference>
<evidence type="ECO:0000256" key="4">
    <source>
        <dbReference type="ARBA" id="ARBA00013948"/>
    </source>
</evidence>
<dbReference type="GO" id="GO:0044773">
    <property type="term" value="P:mitotic DNA damage checkpoint signaling"/>
    <property type="evidence" value="ECO:0007669"/>
    <property type="project" value="TreeGrafter"/>
</dbReference>
<dbReference type="EC" id="2.7.11.1" evidence="3"/>
<dbReference type="OrthoDB" id="1668230at2759"/>
<evidence type="ECO:0000313" key="12">
    <source>
        <dbReference type="Proteomes" id="UP000799778"/>
    </source>
</evidence>
<dbReference type="PROSITE" id="PS50011">
    <property type="entry name" value="PROTEIN_KINASE_DOM"/>
    <property type="match status" value="1"/>
</dbReference>
<dbReference type="GO" id="GO:0005634">
    <property type="term" value="C:nucleus"/>
    <property type="evidence" value="ECO:0007669"/>
    <property type="project" value="TreeGrafter"/>
</dbReference>
<dbReference type="Proteomes" id="UP000799778">
    <property type="component" value="Unassembled WGS sequence"/>
</dbReference>
<evidence type="ECO:0000256" key="6">
    <source>
        <dbReference type="ARBA" id="ARBA00030980"/>
    </source>
</evidence>
<evidence type="ECO:0000256" key="7">
    <source>
        <dbReference type="ARBA" id="ARBA00033194"/>
    </source>
</evidence>
<dbReference type="CDD" id="cd00180">
    <property type="entry name" value="PKc"/>
    <property type="match status" value="1"/>
</dbReference>
<evidence type="ECO:0000256" key="9">
    <source>
        <dbReference type="ARBA" id="ARBA00048679"/>
    </source>
</evidence>
<keyword evidence="11" id="KW-0418">Kinase</keyword>
<dbReference type="Gene3D" id="1.10.510.10">
    <property type="entry name" value="Transferase(Phosphotransferase) domain 1"/>
    <property type="match status" value="1"/>
</dbReference>
<keyword evidence="11" id="KW-0808">Transferase</keyword>
<proteinExistence type="predicted"/>
<dbReference type="AlphaFoldDB" id="A0A6A5X5Y8"/>
<dbReference type="PROSITE" id="PS00109">
    <property type="entry name" value="PROTEIN_KINASE_TYR"/>
    <property type="match status" value="1"/>
</dbReference>
<dbReference type="InterPro" id="IPR011009">
    <property type="entry name" value="Kinase-like_dom_sf"/>
</dbReference>
<evidence type="ECO:0000256" key="5">
    <source>
        <dbReference type="ARBA" id="ARBA00019973"/>
    </source>
</evidence>
<dbReference type="PANTHER" id="PTHR44167">
    <property type="entry name" value="OVARIAN-SPECIFIC SERINE/THREONINE-PROTEIN KINASE LOK-RELATED"/>
    <property type="match status" value="1"/>
</dbReference>
<evidence type="ECO:0000313" key="11">
    <source>
        <dbReference type="EMBL" id="KAF2008363.1"/>
    </source>
</evidence>
<dbReference type="EMBL" id="ML978085">
    <property type="protein sequence ID" value="KAF2008363.1"/>
    <property type="molecule type" value="Genomic_DNA"/>
</dbReference>
<dbReference type="InterPro" id="IPR008266">
    <property type="entry name" value="Tyr_kinase_AS"/>
</dbReference>
<comment type="catalytic activity">
    <reaction evidence="9">
        <text>L-seryl-[protein] + ATP = O-phospho-L-seryl-[protein] + ADP + H(+)</text>
        <dbReference type="Rhea" id="RHEA:17989"/>
        <dbReference type="Rhea" id="RHEA-COMP:9863"/>
        <dbReference type="Rhea" id="RHEA-COMP:11604"/>
        <dbReference type="ChEBI" id="CHEBI:15378"/>
        <dbReference type="ChEBI" id="CHEBI:29999"/>
        <dbReference type="ChEBI" id="CHEBI:30616"/>
        <dbReference type="ChEBI" id="CHEBI:83421"/>
        <dbReference type="ChEBI" id="CHEBI:456216"/>
        <dbReference type="EC" id="2.7.11.1"/>
    </reaction>
</comment>
<sequence>MAPEWSGSTSIILEVDRHTVVKQPIKVWEGSSSYEKLTNKIQNCFTVEQLILKRLGNHPRIVKYHGWQDEPQRLRGLILSRASHGNLQQYLELNYEAIDMCTKQQWCRQAVEAVAYIHSQGVWHSDLRPDNYLVHATTPTSLDLWLCDFGGSVCKELRLDGKQLPDPGFFDPNAEWVASVATDIFSLGSILYSIVTGHWPYRRLGPFVSNEEMLSYDEWAEGQFRRRIYPDVNGVYAGSIILGCWTRKYANAEDILQTLDVASNSWRSHVL</sequence>
<dbReference type="Pfam" id="PF00069">
    <property type="entry name" value="Pkinase"/>
    <property type="match status" value="1"/>
</dbReference>
<protein>
    <recommendedName>
        <fullName evidence="5">EKC/KEOPS complex subunit BUD32</fullName>
        <ecNumber evidence="3">2.7.11.1</ecNumber>
    </recommendedName>
    <alternativeName>
        <fullName evidence="6 7">Atypical Serine/threonine protein kinase BUD32</fullName>
    </alternativeName>
    <alternativeName>
        <fullName evidence="4">EKC/KEOPS complex subunit bud32</fullName>
    </alternativeName>
</protein>
<evidence type="ECO:0000256" key="3">
    <source>
        <dbReference type="ARBA" id="ARBA00012513"/>
    </source>
</evidence>
<evidence type="ECO:0000256" key="2">
    <source>
        <dbReference type="ARBA" id="ARBA00011534"/>
    </source>
</evidence>
<dbReference type="RefSeq" id="XP_033376702.1">
    <property type="nucleotide sequence ID" value="XM_033530710.1"/>
</dbReference>
<name>A0A6A5X5Y8_9PLEO</name>
<evidence type="ECO:0000256" key="8">
    <source>
        <dbReference type="ARBA" id="ARBA00047899"/>
    </source>
</evidence>
<organism evidence="11 12">
    <name type="scientific">Aaosphaeria arxii CBS 175.79</name>
    <dbReference type="NCBI Taxonomy" id="1450172"/>
    <lineage>
        <taxon>Eukaryota</taxon>
        <taxon>Fungi</taxon>
        <taxon>Dikarya</taxon>
        <taxon>Ascomycota</taxon>
        <taxon>Pezizomycotina</taxon>
        <taxon>Dothideomycetes</taxon>
        <taxon>Pleosporomycetidae</taxon>
        <taxon>Pleosporales</taxon>
        <taxon>Pleosporales incertae sedis</taxon>
        <taxon>Aaosphaeria</taxon>
    </lineage>
</organism>
<comment type="catalytic activity">
    <reaction evidence="8">
        <text>L-threonyl-[protein] + ATP = O-phospho-L-threonyl-[protein] + ADP + H(+)</text>
        <dbReference type="Rhea" id="RHEA:46608"/>
        <dbReference type="Rhea" id="RHEA-COMP:11060"/>
        <dbReference type="Rhea" id="RHEA-COMP:11605"/>
        <dbReference type="ChEBI" id="CHEBI:15378"/>
        <dbReference type="ChEBI" id="CHEBI:30013"/>
        <dbReference type="ChEBI" id="CHEBI:30616"/>
        <dbReference type="ChEBI" id="CHEBI:61977"/>
        <dbReference type="ChEBI" id="CHEBI:456216"/>
        <dbReference type="EC" id="2.7.11.1"/>
    </reaction>
</comment>
<dbReference type="PANTHER" id="PTHR44167:SF24">
    <property type="entry name" value="SERINE_THREONINE-PROTEIN KINASE CHK2"/>
    <property type="match status" value="1"/>
</dbReference>
<comment type="subunit">
    <text evidence="2">Component of the EKC/KEOPS complex composed of at least BUD32, CGI121, GON7, KAE1 and PCC1; the whole complex dimerizes.</text>
</comment>
<dbReference type="GO" id="GO:0005524">
    <property type="term" value="F:ATP binding"/>
    <property type="evidence" value="ECO:0007669"/>
    <property type="project" value="InterPro"/>
</dbReference>
<evidence type="ECO:0000259" key="10">
    <source>
        <dbReference type="PROSITE" id="PS50011"/>
    </source>
</evidence>
<gene>
    <name evidence="11" type="ORF">BU24DRAFT_445576</name>
</gene>
<dbReference type="SUPFAM" id="SSF56112">
    <property type="entry name" value="Protein kinase-like (PK-like)"/>
    <property type="match status" value="1"/>
</dbReference>
<evidence type="ECO:0000256" key="1">
    <source>
        <dbReference type="ARBA" id="ARBA00003747"/>
    </source>
</evidence>
<dbReference type="GO" id="GO:0004674">
    <property type="term" value="F:protein serine/threonine kinase activity"/>
    <property type="evidence" value="ECO:0007669"/>
    <property type="project" value="UniProtKB-EC"/>
</dbReference>
<accession>A0A6A5X5Y8</accession>
<feature type="domain" description="Protein kinase" evidence="10">
    <location>
        <begin position="1"/>
        <end position="271"/>
    </location>
</feature>